<keyword evidence="2" id="KW-1185">Reference proteome</keyword>
<proteinExistence type="predicted"/>
<accession>A0A0E0F711</accession>
<organism evidence="1">
    <name type="scientific">Oryza meridionalis</name>
    <dbReference type="NCBI Taxonomy" id="40149"/>
    <lineage>
        <taxon>Eukaryota</taxon>
        <taxon>Viridiplantae</taxon>
        <taxon>Streptophyta</taxon>
        <taxon>Embryophyta</taxon>
        <taxon>Tracheophyta</taxon>
        <taxon>Spermatophyta</taxon>
        <taxon>Magnoliopsida</taxon>
        <taxon>Liliopsida</taxon>
        <taxon>Poales</taxon>
        <taxon>Poaceae</taxon>
        <taxon>BOP clade</taxon>
        <taxon>Oryzoideae</taxon>
        <taxon>Oryzeae</taxon>
        <taxon>Oryzinae</taxon>
        <taxon>Oryza</taxon>
    </lineage>
</organism>
<dbReference type="Proteomes" id="UP000008021">
    <property type="component" value="Chromosome 11"/>
</dbReference>
<evidence type="ECO:0000313" key="1">
    <source>
        <dbReference type="EnsemblPlants" id="OMERI11G14610.1"/>
    </source>
</evidence>
<reference evidence="1" key="2">
    <citation type="submission" date="2018-05" db="EMBL/GenBank/DDBJ databases">
        <title>OmerRS3 (Oryza meridionalis Reference Sequence Version 3).</title>
        <authorList>
            <person name="Zhang J."/>
            <person name="Kudrna D."/>
            <person name="Lee S."/>
            <person name="Talag J."/>
            <person name="Welchert J."/>
            <person name="Wing R.A."/>
        </authorList>
    </citation>
    <scope>NUCLEOTIDE SEQUENCE [LARGE SCALE GENOMIC DNA]</scope>
    <source>
        <strain evidence="1">cv. OR44</strain>
    </source>
</reference>
<dbReference type="HOGENOM" id="CLU_2041754_0_0_1"/>
<evidence type="ECO:0000313" key="2">
    <source>
        <dbReference type="Proteomes" id="UP000008021"/>
    </source>
</evidence>
<sequence length="121" mass="13089">MVNGEASSSGERKKARGVGQAVVFNGLDHNSLEAWEEAKILVAEIEGLCEPELAASSMVHPSFALICFILNFMATIVASESGHAPPHPPFLLLLQSHKLLSYFATHKAELVTTHCANCHYC</sequence>
<dbReference type="Gramene" id="OMERI11G14610.1">
    <property type="protein sequence ID" value="OMERI11G14610.1"/>
    <property type="gene ID" value="OMERI11G14610"/>
</dbReference>
<dbReference type="EnsemblPlants" id="OMERI11G14610.1">
    <property type="protein sequence ID" value="OMERI11G14610.1"/>
    <property type="gene ID" value="OMERI11G14610"/>
</dbReference>
<reference evidence="1" key="1">
    <citation type="submission" date="2015-04" db="UniProtKB">
        <authorList>
            <consortium name="EnsemblPlants"/>
        </authorList>
    </citation>
    <scope>IDENTIFICATION</scope>
</reference>
<name>A0A0E0F711_9ORYZ</name>
<dbReference type="AlphaFoldDB" id="A0A0E0F711"/>
<protein>
    <submittedName>
        <fullName evidence="1">Uncharacterized protein</fullName>
    </submittedName>
</protein>